<dbReference type="Gene3D" id="3.30.2310.20">
    <property type="entry name" value="RelE-like"/>
    <property type="match status" value="1"/>
</dbReference>
<dbReference type="AlphaFoldDB" id="A0A9D2FKE8"/>
<dbReference type="EMBL" id="DXBF01000050">
    <property type="protein sequence ID" value="HIZ62187.1"/>
    <property type="molecule type" value="Genomic_DNA"/>
</dbReference>
<dbReference type="InterPro" id="IPR035093">
    <property type="entry name" value="RelE/ParE_toxin_dom_sf"/>
</dbReference>
<keyword evidence="1" id="KW-1277">Toxin-antitoxin system</keyword>
<comment type="caution">
    <text evidence="2">The sequence shown here is derived from an EMBL/GenBank/DDBJ whole genome shotgun (WGS) entry which is preliminary data.</text>
</comment>
<dbReference type="InterPro" id="IPR007712">
    <property type="entry name" value="RelE/ParE_toxin"/>
</dbReference>
<reference evidence="2" key="1">
    <citation type="journal article" date="2021" name="PeerJ">
        <title>Extensive microbial diversity within the chicken gut microbiome revealed by metagenomics and culture.</title>
        <authorList>
            <person name="Gilroy R."/>
            <person name="Ravi A."/>
            <person name="Getino M."/>
            <person name="Pursley I."/>
            <person name="Horton D.L."/>
            <person name="Alikhan N.F."/>
            <person name="Baker D."/>
            <person name="Gharbi K."/>
            <person name="Hall N."/>
            <person name="Watson M."/>
            <person name="Adriaenssens E.M."/>
            <person name="Foster-Nyarko E."/>
            <person name="Jarju S."/>
            <person name="Secka A."/>
            <person name="Antonio M."/>
            <person name="Oren A."/>
            <person name="Chaudhuri R.R."/>
            <person name="La Ragione R."/>
            <person name="Hildebrand F."/>
            <person name="Pallen M.J."/>
        </authorList>
    </citation>
    <scope>NUCLEOTIDE SEQUENCE</scope>
    <source>
        <strain evidence="2">CHK188-11489</strain>
    </source>
</reference>
<gene>
    <name evidence="2" type="ORF">H9724_05405</name>
</gene>
<evidence type="ECO:0000256" key="1">
    <source>
        <dbReference type="ARBA" id="ARBA00022649"/>
    </source>
</evidence>
<sequence length="103" mass="12456">MAYSVIMLPAAEEDYREILRYLDRRFESPQAIRTLNQRLREALENLRETPRMYAFSTDEVLRQRGYHKFLIGNYVVLFQIDETNQVVEIYRIFHGSQNYAKYL</sequence>
<evidence type="ECO:0000313" key="2">
    <source>
        <dbReference type="EMBL" id="HIZ62187.1"/>
    </source>
</evidence>
<organism evidence="2 3">
    <name type="scientific">Candidatus Gemmiger avistercoris</name>
    <dbReference type="NCBI Taxonomy" id="2838606"/>
    <lineage>
        <taxon>Bacteria</taxon>
        <taxon>Bacillati</taxon>
        <taxon>Bacillota</taxon>
        <taxon>Clostridia</taxon>
        <taxon>Eubacteriales</taxon>
        <taxon>Gemmiger</taxon>
    </lineage>
</organism>
<protein>
    <submittedName>
        <fullName evidence="2">Type II toxin-antitoxin system RelE/ParE family toxin</fullName>
    </submittedName>
</protein>
<reference evidence="2" key="2">
    <citation type="submission" date="2021-04" db="EMBL/GenBank/DDBJ databases">
        <authorList>
            <person name="Gilroy R."/>
        </authorList>
    </citation>
    <scope>NUCLEOTIDE SEQUENCE</scope>
    <source>
        <strain evidence="2">CHK188-11489</strain>
    </source>
</reference>
<dbReference type="Pfam" id="PF05016">
    <property type="entry name" value="ParE_toxin"/>
    <property type="match status" value="1"/>
</dbReference>
<accession>A0A9D2FKE8</accession>
<proteinExistence type="predicted"/>
<dbReference type="Proteomes" id="UP000824105">
    <property type="component" value="Unassembled WGS sequence"/>
</dbReference>
<dbReference type="SUPFAM" id="SSF143011">
    <property type="entry name" value="RelE-like"/>
    <property type="match status" value="1"/>
</dbReference>
<name>A0A9D2FKE8_9FIRM</name>
<evidence type="ECO:0000313" key="3">
    <source>
        <dbReference type="Proteomes" id="UP000824105"/>
    </source>
</evidence>